<dbReference type="InterPro" id="IPR014729">
    <property type="entry name" value="Rossmann-like_a/b/a_fold"/>
</dbReference>
<evidence type="ECO:0000256" key="7">
    <source>
        <dbReference type="ARBA" id="ARBA00022695"/>
    </source>
</evidence>
<keyword evidence="10" id="KW-0067">ATP-binding</keyword>
<dbReference type="FunFam" id="3.40.50.620:FF:000021">
    <property type="entry name" value="Riboflavin biosynthesis protein"/>
    <property type="match status" value="1"/>
</dbReference>
<dbReference type="PANTHER" id="PTHR22749:SF6">
    <property type="entry name" value="RIBOFLAVIN KINASE"/>
    <property type="match status" value="1"/>
</dbReference>
<proteinExistence type="inferred from homology"/>
<dbReference type="GO" id="GO:0009398">
    <property type="term" value="P:FMN biosynthetic process"/>
    <property type="evidence" value="ECO:0007669"/>
    <property type="project" value="TreeGrafter"/>
</dbReference>
<keyword evidence="14" id="KW-1185">Reference proteome</keyword>
<dbReference type="GO" id="GO:0008531">
    <property type="term" value="F:riboflavin kinase activity"/>
    <property type="evidence" value="ECO:0007669"/>
    <property type="project" value="TreeGrafter"/>
</dbReference>
<dbReference type="InterPro" id="IPR023468">
    <property type="entry name" value="Riboflavin_kinase"/>
</dbReference>
<evidence type="ECO:0000256" key="11">
    <source>
        <dbReference type="ARBA" id="ARBA00049494"/>
    </source>
</evidence>
<dbReference type="KEGG" id="hmn:HM131_18360"/>
<keyword evidence="5" id="KW-0288">FMN</keyword>
<dbReference type="GO" id="GO:0009231">
    <property type="term" value="P:riboflavin biosynthetic process"/>
    <property type="evidence" value="ECO:0007669"/>
    <property type="project" value="InterPro"/>
</dbReference>
<dbReference type="EMBL" id="CP020772">
    <property type="protein sequence ID" value="ARI78682.1"/>
    <property type="molecule type" value="Genomic_DNA"/>
</dbReference>
<evidence type="ECO:0000259" key="12">
    <source>
        <dbReference type="Pfam" id="PF06574"/>
    </source>
</evidence>
<evidence type="ECO:0000256" key="8">
    <source>
        <dbReference type="ARBA" id="ARBA00022741"/>
    </source>
</evidence>
<keyword evidence="4" id="KW-0285">Flavoprotein</keyword>
<dbReference type="CDD" id="cd02064">
    <property type="entry name" value="FAD_synthetase_N"/>
    <property type="match status" value="1"/>
</dbReference>
<evidence type="ECO:0000256" key="10">
    <source>
        <dbReference type="ARBA" id="ARBA00022840"/>
    </source>
</evidence>
<organism evidence="13 14">
    <name type="scientific">Halobacillus mangrovi</name>
    <dbReference type="NCBI Taxonomy" id="402384"/>
    <lineage>
        <taxon>Bacteria</taxon>
        <taxon>Bacillati</taxon>
        <taxon>Bacillota</taxon>
        <taxon>Bacilli</taxon>
        <taxon>Bacillales</taxon>
        <taxon>Bacillaceae</taxon>
        <taxon>Halobacillus</taxon>
    </lineage>
</organism>
<keyword evidence="9" id="KW-0274">FAD</keyword>
<dbReference type="UniPathway" id="UPA00277">
    <property type="reaction ID" value="UER00407"/>
</dbReference>
<dbReference type="GO" id="GO:0005524">
    <property type="term" value="F:ATP binding"/>
    <property type="evidence" value="ECO:0007669"/>
    <property type="project" value="UniProtKB-KW"/>
</dbReference>
<sequence>MITIPIKHPIARSIQENSQSCVMALGFFDGVHLGHQKIIRTAKKIAKDKGLKLAVMTFAQHPSSVIPKGPTITNFITPLSEKAEVFEQLGVNFLYVVDFTKEVAKIPHQQFVDQYLCGLNSKHVVAGFDYKYGFKGKGDMNQLPIDSEGRFGVTTVSKFEKHEQKVSSTLLRSLISTGRVEEIPTYLGRSYEMTGEVKGKGSTCTFSFDPTYYMPSPGQYEVTVNNSKFHAKGMCEFKSIHRPGQLTITFFDELLFKELKDARLQWNNFIADFEMDALHAQGDLRELEMSM</sequence>
<feature type="domain" description="FAD synthetase" evidence="12">
    <location>
        <begin position="15"/>
        <end position="169"/>
    </location>
</feature>
<dbReference type="SUPFAM" id="SSF52374">
    <property type="entry name" value="Nucleotidylyl transferase"/>
    <property type="match status" value="1"/>
</dbReference>
<comment type="pathway">
    <text evidence="1">Cofactor biosynthesis; FAD biosynthesis; FAD from FMN: step 1/1.</text>
</comment>
<accession>A0A1W5ZZI5</accession>
<evidence type="ECO:0000256" key="4">
    <source>
        <dbReference type="ARBA" id="ARBA00022630"/>
    </source>
</evidence>
<dbReference type="NCBIfam" id="TIGR00125">
    <property type="entry name" value="cyt_tran_rel"/>
    <property type="match status" value="1"/>
</dbReference>
<dbReference type="GO" id="GO:0003919">
    <property type="term" value="F:FMN adenylyltransferase activity"/>
    <property type="evidence" value="ECO:0007669"/>
    <property type="project" value="UniProtKB-EC"/>
</dbReference>
<reference evidence="13 14" key="1">
    <citation type="submission" date="2017-04" db="EMBL/GenBank/DDBJ databases">
        <title>The whole genome sequencing and assembly of Halobacillus mangrovi strain.</title>
        <authorList>
            <person name="Lee S.-J."/>
            <person name="Park M.-K."/>
            <person name="Kim J.-Y."/>
            <person name="Lee Y.-J."/>
            <person name="Yi H."/>
            <person name="Bahn Y.-S."/>
            <person name="Kim J.F."/>
            <person name="Lee D.-W."/>
        </authorList>
    </citation>
    <scope>NUCLEOTIDE SEQUENCE [LARGE SCALE GENOMIC DNA]</scope>
    <source>
        <strain evidence="13 14">KTB 131</strain>
    </source>
</reference>
<dbReference type="AlphaFoldDB" id="A0A1W5ZZI5"/>
<comment type="similarity">
    <text evidence="2">Belongs to the RibF family.</text>
</comment>
<gene>
    <name evidence="13" type="ORF">HM131_18360</name>
</gene>
<dbReference type="PANTHER" id="PTHR22749">
    <property type="entry name" value="RIBOFLAVIN KINASE/FMN ADENYLYLTRANSFERASE"/>
    <property type="match status" value="1"/>
</dbReference>
<evidence type="ECO:0000256" key="5">
    <source>
        <dbReference type="ARBA" id="ARBA00022643"/>
    </source>
</evidence>
<evidence type="ECO:0000256" key="3">
    <source>
        <dbReference type="ARBA" id="ARBA00012393"/>
    </source>
</evidence>
<dbReference type="RefSeq" id="WP_085031141.1">
    <property type="nucleotide sequence ID" value="NZ_CP020772.1"/>
</dbReference>
<name>A0A1W5ZZI5_9BACI</name>
<dbReference type="EC" id="2.7.7.2" evidence="3"/>
<evidence type="ECO:0000256" key="6">
    <source>
        <dbReference type="ARBA" id="ARBA00022679"/>
    </source>
</evidence>
<comment type="catalytic activity">
    <reaction evidence="11">
        <text>FMN + ATP + H(+) = FAD + diphosphate</text>
        <dbReference type="Rhea" id="RHEA:17237"/>
        <dbReference type="ChEBI" id="CHEBI:15378"/>
        <dbReference type="ChEBI" id="CHEBI:30616"/>
        <dbReference type="ChEBI" id="CHEBI:33019"/>
        <dbReference type="ChEBI" id="CHEBI:57692"/>
        <dbReference type="ChEBI" id="CHEBI:58210"/>
        <dbReference type="EC" id="2.7.7.2"/>
    </reaction>
</comment>
<keyword evidence="7" id="KW-0548">Nucleotidyltransferase</keyword>
<dbReference type="InterPro" id="IPR004821">
    <property type="entry name" value="Cyt_trans-like"/>
</dbReference>
<protein>
    <recommendedName>
        <fullName evidence="3">FAD synthase</fullName>
        <ecNumber evidence="3">2.7.7.2</ecNumber>
    </recommendedName>
</protein>
<evidence type="ECO:0000256" key="9">
    <source>
        <dbReference type="ARBA" id="ARBA00022827"/>
    </source>
</evidence>
<dbReference type="Pfam" id="PF06574">
    <property type="entry name" value="FAD_syn"/>
    <property type="match status" value="1"/>
</dbReference>
<dbReference type="Gene3D" id="3.40.50.620">
    <property type="entry name" value="HUPs"/>
    <property type="match status" value="1"/>
</dbReference>
<evidence type="ECO:0000313" key="14">
    <source>
        <dbReference type="Proteomes" id="UP000192527"/>
    </source>
</evidence>
<dbReference type="OrthoDB" id="9803667at2"/>
<dbReference type="STRING" id="402384.HM131_18360"/>
<evidence type="ECO:0000256" key="1">
    <source>
        <dbReference type="ARBA" id="ARBA00004726"/>
    </source>
</evidence>
<dbReference type="InterPro" id="IPR015864">
    <property type="entry name" value="FAD_synthase"/>
</dbReference>
<evidence type="ECO:0000313" key="13">
    <source>
        <dbReference type="EMBL" id="ARI78682.1"/>
    </source>
</evidence>
<evidence type="ECO:0000256" key="2">
    <source>
        <dbReference type="ARBA" id="ARBA00010214"/>
    </source>
</evidence>
<keyword evidence="6" id="KW-0808">Transferase</keyword>
<dbReference type="Proteomes" id="UP000192527">
    <property type="component" value="Chromosome"/>
</dbReference>
<dbReference type="GO" id="GO:0006747">
    <property type="term" value="P:FAD biosynthetic process"/>
    <property type="evidence" value="ECO:0007669"/>
    <property type="project" value="UniProtKB-UniPathway"/>
</dbReference>
<keyword evidence="8" id="KW-0547">Nucleotide-binding</keyword>